<accession>A0A1Z4V0V4</accession>
<name>A0A1Z4V0V4_9CYAN</name>
<evidence type="ECO:0000313" key="2">
    <source>
        <dbReference type="Proteomes" id="UP000218702"/>
    </source>
</evidence>
<dbReference type="AlphaFoldDB" id="A0A1Z4V0V4"/>
<proteinExistence type="predicted"/>
<reference evidence="1 2" key="1">
    <citation type="submission" date="2017-06" db="EMBL/GenBank/DDBJ databases">
        <title>Genome sequencing of cyanobaciteial culture collection at National Institute for Environmental Studies (NIES).</title>
        <authorList>
            <person name="Hirose Y."/>
            <person name="Shimura Y."/>
            <person name="Fujisawa T."/>
            <person name="Nakamura Y."/>
            <person name="Kawachi M."/>
        </authorList>
    </citation>
    <scope>NUCLEOTIDE SEQUENCE [LARGE SCALE GENOMIC DNA]</scope>
    <source>
        <strain evidence="1 2">NIES-806</strain>
    </source>
</reference>
<gene>
    <name evidence="1" type="ORF">NIES806_13420</name>
</gene>
<dbReference type="EMBL" id="AP018316">
    <property type="protein sequence ID" value="BAZ85142.1"/>
    <property type="molecule type" value="Genomic_DNA"/>
</dbReference>
<sequence>MIAQRGLAVVVDKVGKKLKADGKSDELKDALAKVCMIDLAFI</sequence>
<evidence type="ECO:0000313" key="1">
    <source>
        <dbReference type="EMBL" id="BAZ85142.1"/>
    </source>
</evidence>
<organism evidence="1 2">
    <name type="scientific">Dolichospermum compactum NIES-806</name>
    <dbReference type="NCBI Taxonomy" id="1973481"/>
    <lineage>
        <taxon>Bacteria</taxon>
        <taxon>Bacillati</taxon>
        <taxon>Cyanobacteriota</taxon>
        <taxon>Cyanophyceae</taxon>
        <taxon>Nostocales</taxon>
        <taxon>Aphanizomenonaceae</taxon>
        <taxon>Dolichospermum</taxon>
        <taxon>Dolichospermum compactum</taxon>
    </lineage>
</organism>
<dbReference type="Proteomes" id="UP000218702">
    <property type="component" value="Chromosome"/>
</dbReference>
<protein>
    <submittedName>
        <fullName evidence="1">Uncharacterized protein</fullName>
    </submittedName>
</protein>
<dbReference type="KEGG" id="dcm:NIES806_13420"/>
<keyword evidence="2" id="KW-1185">Reference proteome</keyword>
<dbReference type="RefSeq" id="WP_269076537.1">
    <property type="nucleotide sequence ID" value="NZ_AP018316.1"/>
</dbReference>